<accession>A0A9D2MKT1</accession>
<evidence type="ECO:0000259" key="4">
    <source>
        <dbReference type="SMART" id="SM00967"/>
    </source>
</evidence>
<name>A0A9D2MKT1_9FIRM</name>
<dbReference type="GO" id="GO:0032259">
    <property type="term" value="P:methylation"/>
    <property type="evidence" value="ECO:0007669"/>
    <property type="project" value="UniProtKB-KW"/>
</dbReference>
<dbReference type="GO" id="GO:0006396">
    <property type="term" value="P:RNA processing"/>
    <property type="evidence" value="ECO:0007669"/>
    <property type="project" value="InterPro"/>
</dbReference>
<dbReference type="InterPro" id="IPR053888">
    <property type="entry name" value="MRM3-like_sub_bind"/>
</dbReference>
<dbReference type="CDD" id="cd18095">
    <property type="entry name" value="SpoU-like_rRNA-MTase"/>
    <property type="match status" value="1"/>
</dbReference>
<dbReference type="PANTHER" id="PTHR43191">
    <property type="entry name" value="RRNA METHYLTRANSFERASE 3"/>
    <property type="match status" value="1"/>
</dbReference>
<keyword evidence="3" id="KW-0808">Transferase</keyword>
<evidence type="ECO:0000313" key="5">
    <source>
        <dbReference type="EMBL" id="HJB79659.1"/>
    </source>
</evidence>
<dbReference type="GO" id="GO:0005737">
    <property type="term" value="C:cytoplasm"/>
    <property type="evidence" value="ECO:0007669"/>
    <property type="project" value="UniProtKB-ARBA"/>
</dbReference>
<dbReference type="InterPro" id="IPR029028">
    <property type="entry name" value="Alpha/beta_knot_MTases"/>
</dbReference>
<dbReference type="GO" id="GO:0003723">
    <property type="term" value="F:RNA binding"/>
    <property type="evidence" value="ECO:0007669"/>
    <property type="project" value="InterPro"/>
</dbReference>
<evidence type="ECO:0000256" key="2">
    <source>
        <dbReference type="ARBA" id="ARBA00022603"/>
    </source>
</evidence>
<proteinExistence type="inferred from homology"/>
<dbReference type="Pfam" id="PF00588">
    <property type="entry name" value="SpoU_methylase"/>
    <property type="match status" value="1"/>
</dbReference>
<gene>
    <name evidence="5" type="ORF">H9712_01615</name>
</gene>
<dbReference type="Gene3D" id="3.40.1280.10">
    <property type="match status" value="1"/>
</dbReference>
<reference evidence="5" key="2">
    <citation type="submission" date="2021-04" db="EMBL/GenBank/DDBJ databases">
        <authorList>
            <person name="Gilroy R."/>
        </authorList>
    </citation>
    <scope>NUCLEOTIDE SEQUENCE</scope>
    <source>
        <strain evidence="5">CHK192-8294</strain>
    </source>
</reference>
<dbReference type="Proteomes" id="UP000823921">
    <property type="component" value="Unassembled WGS sequence"/>
</dbReference>
<sequence>MERITSRQNPLVARLRKLGNDKKTRRQEGVFLCEGTKLVGEALGWKAGVETLVVAEGIALPGELPDTVRVVEVPADLLKAVSTVDTPQGMLAVCRAPDLTPPRALEPGLYLVLDGVQDPGNVGTVWRTADAFGAEGVFLLPGCAEPFSPKTVRSTMGACFRLPVWETGLEDLTALLGGAGLPLYATALREDTADLRSVRLDRAAVVIGSEGRGVSQAVLDACALTLKIPMRDRCESLNAAVAASVVLWEGWRDR</sequence>
<dbReference type="SUPFAM" id="SSF55315">
    <property type="entry name" value="L30e-like"/>
    <property type="match status" value="1"/>
</dbReference>
<dbReference type="Gene3D" id="3.30.1330.30">
    <property type="match status" value="1"/>
</dbReference>
<keyword evidence="2 5" id="KW-0489">Methyltransferase</keyword>
<organism evidence="5 6">
    <name type="scientific">Candidatus Flavonifractor intestinigallinarum</name>
    <dbReference type="NCBI Taxonomy" id="2838586"/>
    <lineage>
        <taxon>Bacteria</taxon>
        <taxon>Bacillati</taxon>
        <taxon>Bacillota</taxon>
        <taxon>Clostridia</taxon>
        <taxon>Eubacteriales</taxon>
        <taxon>Oscillospiraceae</taxon>
        <taxon>Flavonifractor</taxon>
    </lineage>
</organism>
<dbReference type="InterPro" id="IPR013123">
    <property type="entry name" value="SpoU_subst-bd"/>
</dbReference>
<dbReference type="InterPro" id="IPR001537">
    <property type="entry name" value="SpoU_MeTrfase"/>
</dbReference>
<dbReference type="SMART" id="SM00967">
    <property type="entry name" value="SpoU_sub_bind"/>
    <property type="match status" value="1"/>
</dbReference>
<dbReference type="EMBL" id="DWXO01000019">
    <property type="protein sequence ID" value="HJB79659.1"/>
    <property type="molecule type" value="Genomic_DNA"/>
</dbReference>
<dbReference type="PANTHER" id="PTHR43191:SF2">
    <property type="entry name" value="RRNA METHYLTRANSFERASE 3, MITOCHONDRIAL"/>
    <property type="match status" value="1"/>
</dbReference>
<dbReference type="InterPro" id="IPR029026">
    <property type="entry name" value="tRNA_m1G_MTases_N"/>
</dbReference>
<dbReference type="InterPro" id="IPR029064">
    <property type="entry name" value="Ribosomal_eL30-like_sf"/>
</dbReference>
<dbReference type="GO" id="GO:0008173">
    <property type="term" value="F:RNA methyltransferase activity"/>
    <property type="evidence" value="ECO:0007669"/>
    <property type="project" value="InterPro"/>
</dbReference>
<dbReference type="AlphaFoldDB" id="A0A9D2MKT1"/>
<comment type="caution">
    <text evidence="5">The sequence shown here is derived from an EMBL/GenBank/DDBJ whole genome shotgun (WGS) entry which is preliminary data.</text>
</comment>
<feature type="domain" description="RNA 2-O ribose methyltransferase substrate binding" evidence="4">
    <location>
        <begin position="32"/>
        <end position="100"/>
    </location>
</feature>
<reference evidence="5" key="1">
    <citation type="journal article" date="2021" name="PeerJ">
        <title>Extensive microbial diversity within the chicken gut microbiome revealed by metagenomics and culture.</title>
        <authorList>
            <person name="Gilroy R."/>
            <person name="Ravi A."/>
            <person name="Getino M."/>
            <person name="Pursley I."/>
            <person name="Horton D.L."/>
            <person name="Alikhan N.F."/>
            <person name="Baker D."/>
            <person name="Gharbi K."/>
            <person name="Hall N."/>
            <person name="Watson M."/>
            <person name="Adriaenssens E.M."/>
            <person name="Foster-Nyarko E."/>
            <person name="Jarju S."/>
            <person name="Secka A."/>
            <person name="Antonio M."/>
            <person name="Oren A."/>
            <person name="Chaudhuri R.R."/>
            <person name="La Ragione R."/>
            <person name="Hildebrand F."/>
            <person name="Pallen M.J."/>
        </authorList>
    </citation>
    <scope>NUCLEOTIDE SEQUENCE</scope>
    <source>
        <strain evidence="5">CHK192-8294</strain>
    </source>
</reference>
<evidence type="ECO:0000256" key="3">
    <source>
        <dbReference type="ARBA" id="ARBA00022679"/>
    </source>
</evidence>
<protein>
    <submittedName>
        <fullName evidence="5">RNA methyltransferase</fullName>
    </submittedName>
</protein>
<dbReference type="Pfam" id="PF22435">
    <property type="entry name" value="MRM3-like_sub_bind"/>
    <property type="match status" value="1"/>
</dbReference>
<comment type="similarity">
    <text evidence="1">Belongs to the class IV-like SAM-binding methyltransferase superfamily. RNA methyltransferase TrmH family.</text>
</comment>
<dbReference type="SUPFAM" id="SSF75217">
    <property type="entry name" value="alpha/beta knot"/>
    <property type="match status" value="1"/>
</dbReference>
<evidence type="ECO:0000256" key="1">
    <source>
        <dbReference type="ARBA" id="ARBA00007228"/>
    </source>
</evidence>
<dbReference type="InterPro" id="IPR051259">
    <property type="entry name" value="rRNA_Methyltransferase"/>
</dbReference>
<evidence type="ECO:0000313" key="6">
    <source>
        <dbReference type="Proteomes" id="UP000823921"/>
    </source>
</evidence>